<feature type="region of interest" description="Disordered" evidence="1">
    <location>
        <begin position="286"/>
        <end position="328"/>
    </location>
</feature>
<dbReference type="AlphaFoldDB" id="A0A6A6AA43"/>
<dbReference type="PANTHER" id="PTHR41813">
    <property type="entry name" value="REGULATOR PAB1642, PUTATIVE (AFU_ORTHOLOGUE AFUA_3G11955)-RELATED"/>
    <property type="match status" value="1"/>
</dbReference>
<accession>A0A6A6AA43</accession>
<dbReference type="RefSeq" id="XP_033522815.1">
    <property type="nucleotide sequence ID" value="XM_033668302.1"/>
</dbReference>
<name>A0A6A6AA43_9PLEO</name>
<reference evidence="2" key="1">
    <citation type="journal article" date="2020" name="Stud. Mycol.">
        <title>101 Dothideomycetes genomes: a test case for predicting lifestyles and emergence of pathogens.</title>
        <authorList>
            <person name="Haridas S."/>
            <person name="Albert R."/>
            <person name="Binder M."/>
            <person name="Bloem J."/>
            <person name="Labutti K."/>
            <person name="Salamov A."/>
            <person name="Andreopoulos B."/>
            <person name="Baker S."/>
            <person name="Barry K."/>
            <person name="Bills G."/>
            <person name="Bluhm B."/>
            <person name="Cannon C."/>
            <person name="Castanera R."/>
            <person name="Culley D."/>
            <person name="Daum C."/>
            <person name="Ezra D."/>
            <person name="Gonzalez J."/>
            <person name="Henrissat B."/>
            <person name="Kuo A."/>
            <person name="Liang C."/>
            <person name="Lipzen A."/>
            <person name="Lutzoni F."/>
            <person name="Magnuson J."/>
            <person name="Mondo S."/>
            <person name="Nolan M."/>
            <person name="Ohm R."/>
            <person name="Pangilinan J."/>
            <person name="Park H.-J."/>
            <person name="Ramirez L."/>
            <person name="Alfaro M."/>
            <person name="Sun H."/>
            <person name="Tritt A."/>
            <person name="Yoshinaga Y."/>
            <person name="Zwiers L.-H."/>
            <person name="Turgeon B."/>
            <person name="Goodwin S."/>
            <person name="Spatafora J."/>
            <person name="Crous P."/>
            <person name="Grigoriev I."/>
        </authorList>
    </citation>
    <scope>NUCLEOTIDE SEQUENCE</scope>
    <source>
        <strain evidence="2">CBS 119687</strain>
    </source>
</reference>
<proteinExistence type="predicted"/>
<dbReference type="Proteomes" id="UP000799771">
    <property type="component" value="Unassembled WGS sequence"/>
</dbReference>
<evidence type="ECO:0000313" key="2">
    <source>
        <dbReference type="EMBL" id="KAF2128426.1"/>
    </source>
</evidence>
<evidence type="ECO:0000256" key="1">
    <source>
        <dbReference type="SAM" id="MobiDB-lite"/>
    </source>
</evidence>
<feature type="compositionally biased region" description="Polar residues" evidence="1">
    <location>
        <begin position="317"/>
        <end position="328"/>
    </location>
</feature>
<evidence type="ECO:0000313" key="3">
    <source>
        <dbReference type="Proteomes" id="UP000799771"/>
    </source>
</evidence>
<dbReference type="Gene3D" id="1.20.910.10">
    <property type="entry name" value="Heme oxygenase-like"/>
    <property type="match status" value="1"/>
</dbReference>
<dbReference type="InterPro" id="IPR053261">
    <property type="entry name" value="Polyketide-peptide_reg"/>
</dbReference>
<keyword evidence="3" id="KW-1185">Reference proteome</keyword>
<gene>
    <name evidence="2" type="ORF">P153DRAFT_367570</name>
</gene>
<organism evidence="2 3">
    <name type="scientific">Dothidotthia symphoricarpi CBS 119687</name>
    <dbReference type="NCBI Taxonomy" id="1392245"/>
    <lineage>
        <taxon>Eukaryota</taxon>
        <taxon>Fungi</taxon>
        <taxon>Dikarya</taxon>
        <taxon>Ascomycota</taxon>
        <taxon>Pezizomycotina</taxon>
        <taxon>Dothideomycetes</taxon>
        <taxon>Pleosporomycetidae</taxon>
        <taxon>Pleosporales</taxon>
        <taxon>Dothidotthiaceae</taxon>
        <taxon>Dothidotthia</taxon>
    </lineage>
</organism>
<dbReference type="OrthoDB" id="37730at2759"/>
<dbReference type="CDD" id="cd19357">
    <property type="entry name" value="TenA_E_At3g16990-like"/>
    <property type="match status" value="1"/>
</dbReference>
<dbReference type="EMBL" id="ML977508">
    <property type="protein sequence ID" value="KAF2128426.1"/>
    <property type="molecule type" value="Genomic_DNA"/>
</dbReference>
<dbReference type="GeneID" id="54408734"/>
<protein>
    <submittedName>
        <fullName evidence="2">Heme oxygenase-like protein</fullName>
    </submittedName>
</protein>
<dbReference type="SUPFAM" id="SSF48613">
    <property type="entry name" value="Heme oxygenase-like"/>
    <property type="match status" value="1"/>
</dbReference>
<dbReference type="InterPro" id="IPR016084">
    <property type="entry name" value="Haem_Oase-like_multi-hlx"/>
</dbReference>
<feature type="compositionally biased region" description="Polar residues" evidence="1">
    <location>
        <begin position="286"/>
        <end position="310"/>
    </location>
</feature>
<dbReference type="PANTHER" id="PTHR41813:SF2">
    <property type="entry name" value="REGULATOR PAB1642, PUTATIVE (AFU_ORTHOLOGUE AFUA_3G11955)-RELATED"/>
    <property type="match status" value="1"/>
</dbReference>
<sequence>MAHHPGTAVNALGLDLNDVPHALTTHLMSYNSDHFRRATQSSFLVHAAKGTLPKPVLAQWLANDRVYLQGYVSYAEQLLSLLRRIMPRELVKGHKSVEHRLVDWLEEALQNIRREENFFVEIADTYKLNVSWITSTANASTKSEGLRRFETLFAQTGRNQEHTFIPWLEGAVLLWATEKVFYEAFSWAQKQDTQASSRMYENDQDGGAMRKDLIPNWSNRDFLMLVETLERIINEGVGSAVNKDDARWKEVKTRTHAVWEALLDAEEAFWPSVGTSTAVNSNAGYASTSTHSHVGHNSTATDSCAGHTSTGVGGNVGQKSTPVDSSAHNTLSAVHGNAANKSTVTSGDVGHTKEFDGLWLKSTEQWNGGDYLGQGRPWVPHVDCNCCQNTPHLR</sequence>